<dbReference type="SUPFAM" id="SSF55729">
    <property type="entry name" value="Acyl-CoA N-acyltransferases (Nat)"/>
    <property type="match status" value="1"/>
</dbReference>
<keyword evidence="9" id="KW-0234">DNA repair</keyword>
<keyword evidence="20" id="KW-1185">Reference proteome</keyword>
<comment type="similarity">
    <text evidence="2">Belongs to the Nudix hydrolase family.</text>
</comment>
<evidence type="ECO:0000256" key="13">
    <source>
        <dbReference type="ARBA" id="ARBA00040794"/>
    </source>
</evidence>
<keyword evidence="7" id="KW-0378">Hydrolase</keyword>
<evidence type="ECO:0000256" key="2">
    <source>
        <dbReference type="ARBA" id="ARBA00005582"/>
    </source>
</evidence>
<name>A0ABS4AAW9_9PROT</name>
<evidence type="ECO:0000256" key="12">
    <source>
        <dbReference type="ARBA" id="ARBA00038905"/>
    </source>
</evidence>
<dbReference type="Gene3D" id="3.40.630.30">
    <property type="match status" value="1"/>
</dbReference>
<keyword evidence="3" id="KW-0515">Mutator protein</keyword>
<sequence length="349" mass="37687">MRLPPRRRRAGGAADVTDELFAPLGAGALTLRALRAEDAAQLHRLVNDWEVARMLARVPFPYPRQLADEWIASTRAQIAAGTAWHLAITRDEALVGCVGLTTSPDAPRHAELGYWVGRRHWGQGIGPEAAGRLARWALANLDLDVIHASVLEENARSAAVLARIGFVEDGMAEQDFTARNARLPVRRFRAGRAELAPPADAPAPEAPAAATPAMPTGARLLLVAACALIDPDGRVLLARRPEGKPMAGLWEFPGGKLMAGETPEDALIRELKEELGIDVSAACLAPFAFASHPLEGRHLLMPLYLCRRWGGTLEGREGQALAWVRPAKLGDYAMPPADKPLVALLRDFL</sequence>
<evidence type="ECO:0000256" key="14">
    <source>
        <dbReference type="ARBA" id="ARBA00041592"/>
    </source>
</evidence>
<evidence type="ECO:0000256" key="9">
    <source>
        <dbReference type="ARBA" id="ARBA00023204"/>
    </source>
</evidence>
<dbReference type="PROSITE" id="PS51186">
    <property type="entry name" value="GNAT"/>
    <property type="match status" value="1"/>
</dbReference>
<gene>
    <name evidence="19" type="ORF">J8J14_05135</name>
</gene>
<dbReference type="InterPro" id="IPR000086">
    <property type="entry name" value="NUDIX_hydrolase_dom"/>
</dbReference>
<evidence type="ECO:0000313" key="19">
    <source>
        <dbReference type="EMBL" id="MBP0444155.1"/>
    </source>
</evidence>
<evidence type="ECO:0000256" key="4">
    <source>
        <dbReference type="ARBA" id="ARBA00022705"/>
    </source>
</evidence>
<dbReference type="PROSITE" id="PS00893">
    <property type="entry name" value="NUDIX_BOX"/>
    <property type="match status" value="1"/>
</dbReference>
<dbReference type="CDD" id="cd03425">
    <property type="entry name" value="NUDIX_MutT_NudA_like"/>
    <property type="match status" value="1"/>
</dbReference>
<dbReference type="EC" id="3.6.1.55" evidence="12"/>
<evidence type="ECO:0000256" key="11">
    <source>
        <dbReference type="ARBA" id="ARBA00036904"/>
    </source>
</evidence>
<dbReference type="PANTHER" id="PTHR47707">
    <property type="entry name" value="8-OXO-DGTP DIPHOSPHATASE"/>
    <property type="match status" value="1"/>
</dbReference>
<dbReference type="PROSITE" id="PS51462">
    <property type="entry name" value="NUDIX"/>
    <property type="match status" value="1"/>
</dbReference>
<dbReference type="InterPro" id="IPR047127">
    <property type="entry name" value="MutT-like"/>
</dbReference>
<dbReference type="InterPro" id="IPR000182">
    <property type="entry name" value="GNAT_dom"/>
</dbReference>
<evidence type="ECO:0000256" key="10">
    <source>
        <dbReference type="ARBA" id="ARBA00035861"/>
    </source>
</evidence>
<dbReference type="PRINTS" id="PR00502">
    <property type="entry name" value="NUDIXFAMILY"/>
</dbReference>
<keyword evidence="5" id="KW-0479">Metal-binding</keyword>
<dbReference type="InterPro" id="IPR020084">
    <property type="entry name" value="NUDIX_hydrolase_CS"/>
</dbReference>
<dbReference type="RefSeq" id="WP_209378395.1">
    <property type="nucleotide sequence ID" value="NZ_JAGIZB010000004.1"/>
</dbReference>
<dbReference type="InterPro" id="IPR020476">
    <property type="entry name" value="Nudix_hydrolase"/>
</dbReference>
<evidence type="ECO:0000256" key="6">
    <source>
        <dbReference type="ARBA" id="ARBA00022763"/>
    </source>
</evidence>
<keyword evidence="19" id="KW-0012">Acyltransferase</keyword>
<proteinExistence type="inferred from homology"/>
<evidence type="ECO:0000256" key="1">
    <source>
        <dbReference type="ARBA" id="ARBA00001946"/>
    </source>
</evidence>
<keyword evidence="8" id="KW-0460">Magnesium</keyword>
<dbReference type="Gene3D" id="3.90.79.10">
    <property type="entry name" value="Nucleoside Triphosphate Pyrophosphohydrolase"/>
    <property type="match status" value="1"/>
</dbReference>
<evidence type="ECO:0000313" key="20">
    <source>
        <dbReference type="Proteomes" id="UP000681594"/>
    </source>
</evidence>
<evidence type="ECO:0000256" key="7">
    <source>
        <dbReference type="ARBA" id="ARBA00022801"/>
    </source>
</evidence>
<evidence type="ECO:0000259" key="17">
    <source>
        <dbReference type="PROSITE" id="PS51186"/>
    </source>
</evidence>
<organism evidence="19 20">
    <name type="scientific">Pararoseomonas baculiformis</name>
    <dbReference type="NCBI Taxonomy" id="2820812"/>
    <lineage>
        <taxon>Bacteria</taxon>
        <taxon>Pseudomonadati</taxon>
        <taxon>Pseudomonadota</taxon>
        <taxon>Alphaproteobacteria</taxon>
        <taxon>Acetobacterales</taxon>
        <taxon>Acetobacteraceae</taxon>
        <taxon>Pararoseomonas</taxon>
    </lineage>
</organism>
<dbReference type="GO" id="GO:0016746">
    <property type="term" value="F:acyltransferase activity"/>
    <property type="evidence" value="ECO:0007669"/>
    <property type="project" value="UniProtKB-KW"/>
</dbReference>
<comment type="catalytic activity">
    <reaction evidence="11">
        <text>8-oxo-GTP + H2O = 8-oxo-GMP + diphosphate + H(+)</text>
        <dbReference type="Rhea" id="RHEA:67616"/>
        <dbReference type="ChEBI" id="CHEBI:15377"/>
        <dbReference type="ChEBI" id="CHEBI:15378"/>
        <dbReference type="ChEBI" id="CHEBI:33019"/>
        <dbReference type="ChEBI" id="CHEBI:143553"/>
        <dbReference type="ChEBI" id="CHEBI:145694"/>
    </reaction>
</comment>
<evidence type="ECO:0000256" key="8">
    <source>
        <dbReference type="ARBA" id="ARBA00022842"/>
    </source>
</evidence>
<feature type="domain" description="N-acetyltransferase" evidence="17">
    <location>
        <begin position="29"/>
        <end position="186"/>
    </location>
</feature>
<dbReference type="InterPro" id="IPR016181">
    <property type="entry name" value="Acyl_CoA_acyltransferase"/>
</dbReference>
<dbReference type="Proteomes" id="UP000681594">
    <property type="component" value="Unassembled WGS sequence"/>
</dbReference>
<comment type="caution">
    <text evidence="19">The sequence shown here is derived from an EMBL/GenBank/DDBJ whole genome shotgun (WGS) entry which is preliminary data.</text>
</comment>
<dbReference type="InterPro" id="IPR029119">
    <property type="entry name" value="MutY_C"/>
</dbReference>
<reference evidence="19 20" key="1">
    <citation type="submission" date="2021-03" db="EMBL/GenBank/DDBJ databases">
        <authorList>
            <person name="So Y."/>
        </authorList>
    </citation>
    <scope>NUCLEOTIDE SEQUENCE [LARGE SCALE GENOMIC DNA]</scope>
    <source>
        <strain evidence="19 20">SSH11</strain>
    </source>
</reference>
<evidence type="ECO:0000256" key="15">
    <source>
        <dbReference type="ARBA" id="ARBA00041979"/>
    </source>
</evidence>
<dbReference type="SUPFAM" id="SSF55811">
    <property type="entry name" value="Nudix"/>
    <property type="match status" value="1"/>
</dbReference>
<evidence type="ECO:0000256" key="5">
    <source>
        <dbReference type="ARBA" id="ARBA00022723"/>
    </source>
</evidence>
<evidence type="ECO:0000256" key="16">
    <source>
        <dbReference type="ARBA" id="ARBA00042798"/>
    </source>
</evidence>
<evidence type="ECO:0000256" key="3">
    <source>
        <dbReference type="ARBA" id="ARBA00022457"/>
    </source>
</evidence>
<dbReference type="EMBL" id="JAGIZB010000004">
    <property type="protein sequence ID" value="MBP0444155.1"/>
    <property type="molecule type" value="Genomic_DNA"/>
</dbReference>
<dbReference type="Pfam" id="PF13302">
    <property type="entry name" value="Acetyltransf_3"/>
    <property type="match status" value="1"/>
</dbReference>
<protein>
    <recommendedName>
        <fullName evidence="13">8-oxo-dGTP diphosphatase</fullName>
        <ecNumber evidence="12">3.6.1.55</ecNumber>
    </recommendedName>
    <alternativeName>
        <fullName evidence="16">7,8-dihydro-8-oxoguanine-triphosphatase</fullName>
    </alternativeName>
    <alternativeName>
        <fullName evidence="15">Mutator protein MutT</fullName>
    </alternativeName>
    <alternativeName>
        <fullName evidence="14">dGTP pyrophosphohydrolase</fullName>
    </alternativeName>
</protein>
<comment type="cofactor">
    <cofactor evidence="1">
        <name>Mg(2+)</name>
        <dbReference type="ChEBI" id="CHEBI:18420"/>
    </cofactor>
</comment>
<feature type="domain" description="Nudix hydrolase" evidence="18">
    <location>
        <begin position="219"/>
        <end position="347"/>
    </location>
</feature>
<keyword evidence="19" id="KW-0808">Transferase</keyword>
<comment type="catalytic activity">
    <reaction evidence="10">
        <text>8-oxo-dGTP + H2O = 8-oxo-dGMP + diphosphate + H(+)</text>
        <dbReference type="Rhea" id="RHEA:31575"/>
        <dbReference type="ChEBI" id="CHEBI:15377"/>
        <dbReference type="ChEBI" id="CHEBI:15378"/>
        <dbReference type="ChEBI" id="CHEBI:33019"/>
        <dbReference type="ChEBI" id="CHEBI:63224"/>
        <dbReference type="ChEBI" id="CHEBI:77896"/>
        <dbReference type="EC" id="3.6.1.55"/>
    </reaction>
</comment>
<keyword evidence="4" id="KW-0235">DNA replication</keyword>
<accession>A0ABS4AAW9</accession>
<keyword evidence="6" id="KW-0227">DNA damage</keyword>
<dbReference type="PANTHER" id="PTHR47707:SF1">
    <property type="entry name" value="NUDIX HYDROLASE FAMILY PROTEIN"/>
    <property type="match status" value="1"/>
</dbReference>
<evidence type="ECO:0000259" key="18">
    <source>
        <dbReference type="PROSITE" id="PS51462"/>
    </source>
</evidence>
<dbReference type="InterPro" id="IPR015797">
    <property type="entry name" value="NUDIX_hydrolase-like_dom_sf"/>
</dbReference>
<dbReference type="Pfam" id="PF14815">
    <property type="entry name" value="NUDIX_4"/>
    <property type="match status" value="1"/>
</dbReference>